<keyword evidence="1 2" id="KW-0732">Signal</keyword>
<comment type="caution">
    <text evidence="3">The sequence shown here is derived from an EMBL/GenBank/DDBJ whole genome shotgun (WGS) entry which is preliminary data.</text>
</comment>
<dbReference type="SUPFAM" id="SSF69318">
    <property type="entry name" value="Integrin alpha N-terminal domain"/>
    <property type="match status" value="1"/>
</dbReference>
<organism evidence="3 4">
    <name type="scientific">Roseimicrobium gellanilyticum</name>
    <dbReference type="NCBI Taxonomy" id="748857"/>
    <lineage>
        <taxon>Bacteria</taxon>
        <taxon>Pseudomonadati</taxon>
        <taxon>Verrucomicrobiota</taxon>
        <taxon>Verrucomicrobiia</taxon>
        <taxon>Verrucomicrobiales</taxon>
        <taxon>Verrucomicrobiaceae</taxon>
        <taxon>Roseimicrobium</taxon>
    </lineage>
</organism>
<gene>
    <name evidence="3" type="ORF">DES53_107249</name>
</gene>
<feature type="signal peptide" evidence="2">
    <location>
        <begin position="1"/>
        <end position="25"/>
    </location>
</feature>
<evidence type="ECO:0000256" key="2">
    <source>
        <dbReference type="SAM" id="SignalP"/>
    </source>
</evidence>
<feature type="chain" id="PRO_5016628142" evidence="2">
    <location>
        <begin position="26"/>
        <end position="416"/>
    </location>
</feature>
<reference evidence="3 4" key="1">
    <citation type="submission" date="2018-06" db="EMBL/GenBank/DDBJ databases">
        <title>Genomic Encyclopedia of Type Strains, Phase IV (KMG-IV): sequencing the most valuable type-strain genomes for metagenomic binning, comparative biology and taxonomic classification.</title>
        <authorList>
            <person name="Goeker M."/>
        </authorList>
    </citation>
    <scope>NUCLEOTIDE SEQUENCE [LARGE SCALE GENOMIC DNA]</scope>
    <source>
        <strain evidence="3 4">DSM 25532</strain>
    </source>
</reference>
<dbReference type="RefSeq" id="WP_170157243.1">
    <property type="nucleotide sequence ID" value="NZ_QNRR01000007.1"/>
</dbReference>
<dbReference type="Proteomes" id="UP000253426">
    <property type="component" value="Unassembled WGS sequence"/>
</dbReference>
<dbReference type="InterPro" id="IPR013517">
    <property type="entry name" value="FG-GAP"/>
</dbReference>
<protein>
    <submittedName>
        <fullName evidence="3">VCBS repeat protein</fullName>
    </submittedName>
</protein>
<evidence type="ECO:0000256" key="1">
    <source>
        <dbReference type="ARBA" id="ARBA00022729"/>
    </source>
</evidence>
<dbReference type="Pfam" id="PF13517">
    <property type="entry name" value="FG-GAP_3"/>
    <property type="match status" value="2"/>
</dbReference>
<proteinExistence type="predicted"/>
<accession>A0A366HFW1</accession>
<evidence type="ECO:0000313" key="3">
    <source>
        <dbReference type="EMBL" id="RBP41417.1"/>
    </source>
</evidence>
<dbReference type="EMBL" id="QNRR01000007">
    <property type="protein sequence ID" value="RBP41417.1"/>
    <property type="molecule type" value="Genomic_DNA"/>
</dbReference>
<dbReference type="InterPro" id="IPR028994">
    <property type="entry name" value="Integrin_alpha_N"/>
</dbReference>
<dbReference type="AlphaFoldDB" id="A0A366HFW1"/>
<name>A0A366HFW1_9BACT</name>
<dbReference type="PANTHER" id="PTHR44103">
    <property type="entry name" value="PROPROTEIN CONVERTASE P"/>
    <property type="match status" value="1"/>
</dbReference>
<sequence length="416" mass="46018">MKNTSLPLMCAAGAAALGMSLLAFGQEKPAAGTAKPATAPAPKSKPQGLKFRVQQLHVDNNEGCAVADYNKDGKLDVSAGEFWYAGPEFKEKKPVRKLRAFGKDYLTNNAEHAWDVNGDGWTDIISGSFMEGEVSWYENPKAEGLAKGEPWKQHLLADTKLGQNEWTAFRDMDGDGVPEFVVNSWGDNLPMMCWKLAKDDAGNPILKPWVIHEGGDQTNGHGIGFGDINGDGTEDIIFKNGWYERPKDGATTQPWKLHNDFVFYHASCPMLVKDLNGDGRNDIIWGNGHNYGLWWEERRDDNKDGSTNWRTHLIDDKFSQPHALAWEDLDNDGQPELITGRRVRAHSGGDPGDNDPGVIHYFKWNKDAQKFSKFNVAIDGPGIGLQINVADLDGNGWKDIVCAGKSGTHILWNEGK</sequence>
<dbReference type="Gene3D" id="2.130.10.130">
    <property type="entry name" value="Integrin alpha, N-terminal"/>
    <property type="match status" value="2"/>
</dbReference>
<keyword evidence="4" id="KW-1185">Reference proteome</keyword>
<dbReference type="PANTHER" id="PTHR44103:SF1">
    <property type="entry name" value="PROPROTEIN CONVERTASE P"/>
    <property type="match status" value="1"/>
</dbReference>
<evidence type="ECO:0000313" key="4">
    <source>
        <dbReference type="Proteomes" id="UP000253426"/>
    </source>
</evidence>